<accession>A0AAW8NDT8</accession>
<name>A0AAW8NDT8_PSEOX</name>
<comment type="caution">
    <text evidence="1">The sequence shown here is derived from an EMBL/GenBank/DDBJ whole genome shotgun (WGS) entry which is preliminary data.</text>
</comment>
<evidence type="ECO:0000313" key="1">
    <source>
        <dbReference type="EMBL" id="MDR7164118.1"/>
    </source>
</evidence>
<organism evidence="1 2">
    <name type="scientific">Pseudarthrobacter oxydans</name>
    <name type="common">Arthrobacter oxydans</name>
    <dbReference type="NCBI Taxonomy" id="1671"/>
    <lineage>
        <taxon>Bacteria</taxon>
        <taxon>Bacillati</taxon>
        <taxon>Actinomycetota</taxon>
        <taxon>Actinomycetes</taxon>
        <taxon>Micrococcales</taxon>
        <taxon>Micrococcaceae</taxon>
        <taxon>Pseudarthrobacter</taxon>
    </lineage>
</organism>
<evidence type="ECO:0000313" key="2">
    <source>
        <dbReference type="Proteomes" id="UP001262032"/>
    </source>
</evidence>
<gene>
    <name evidence="1" type="ORF">J2X12_002137</name>
</gene>
<dbReference type="AlphaFoldDB" id="A0AAW8NDT8"/>
<dbReference type="RefSeq" id="WP_310258157.1">
    <property type="nucleotide sequence ID" value="NZ_JAVDWN010000006.1"/>
</dbReference>
<sequence length="46" mass="5056">MVKTAIHAHAGSREAIRTTIEKIQGKSAFQGTFNDNVFCGSFDTRL</sequence>
<dbReference type="EMBL" id="JAVDWN010000006">
    <property type="protein sequence ID" value="MDR7164118.1"/>
    <property type="molecule type" value="Genomic_DNA"/>
</dbReference>
<dbReference type="Proteomes" id="UP001262032">
    <property type="component" value="Unassembled WGS sequence"/>
</dbReference>
<proteinExistence type="predicted"/>
<protein>
    <submittedName>
        <fullName evidence="1">Uncharacterized protein</fullName>
    </submittedName>
</protein>
<reference evidence="1" key="1">
    <citation type="submission" date="2023-07" db="EMBL/GenBank/DDBJ databases">
        <title>Sorghum-associated microbial communities from plants grown in Nebraska, USA.</title>
        <authorList>
            <person name="Schachtman D."/>
        </authorList>
    </citation>
    <scope>NUCLEOTIDE SEQUENCE</scope>
    <source>
        <strain evidence="1">BE261</strain>
    </source>
</reference>